<dbReference type="Proteomes" id="UP000007524">
    <property type="component" value="Segment"/>
</dbReference>
<sequence>MKFRDIVKITEDAPPKDIRNMITSIALSLVASGREEVGIQSLVNEIKKRTGIDVPYNVMMDILNSLPFVQDANSDRVQFSGTDTSTDFKQPNSEESSEQKVQDMAGKAATDSMKSL</sequence>
<name>H6X3U3_9CAUD</name>
<gene>
    <name evidence="2" type="ORF">RaK2_00136</name>
</gene>
<reference evidence="2 3" key="1">
    <citation type="journal article" date="2012" name="J. Virol.">
        <title>Genome of Klebsiella sp.-Infecting Bacteriophage vB_KleM_RaK2.</title>
        <authorList>
            <person name="Simoliunas E."/>
            <person name="Kaliniene L."/>
            <person name="Truncaite L."/>
            <person name="Klausa V."/>
            <person name="Zajanckauskaite A."/>
            <person name="Meskys R."/>
        </authorList>
    </citation>
    <scope>NUCLEOTIDE SEQUENCE [LARGE SCALE GENOMIC DNA]</scope>
</reference>
<accession>H6X3U3</accession>
<dbReference type="KEGG" id="vg:14012724"/>
<evidence type="ECO:0000256" key="1">
    <source>
        <dbReference type="SAM" id="MobiDB-lite"/>
    </source>
</evidence>
<evidence type="ECO:0000313" key="2">
    <source>
        <dbReference type="EMBL" id="AFA44409.1"/>
    </source>
</evidence>
<dbReference type="RefSeq" id="YP_007007291.1">
    <property type="nucleotide sequence ID" value="NC_019526.1"/>
</dbReference>
<dbReference type="GeneID" id="14012724"/>
<protein>
    <submittedName>
        <fullName evidence="2">Uncharacterized protein</fullName>
    </submittedName>
</protein>
<feature type="region of interest" description="Disordered" evidence="1">
    <location>
        <begin position="77"/>
        <end position="116"/>
    </location>
</feature>
<feature type="compositionally biased region" description="Polar residues" evidence="1">
    <location>
        <begin position="77"/>
        <end position="94"/>
    </location>
</feature>
<evidence type="ECO:0000313" key="3">
    <source>
        <dbReference type="Proteomes" id="UP000007524"/>
    </source>
</evidence>
<dbReference type="OrthoDB" id="17795at10239"/>
<organism evidence="2 3">
    <name type="scientific">Klebsiella phage vB_KleM_RaK2</name>
    <dbReference type="NCBI Taxonomy" id="1147094"/>
    <lineage>
        <taxon>Viruses</taxon>
        <taxon>Duplodnaviria</taxon>
        <taxon>Heunggongvirae</taxon>
        <taxon>Uroviricota</taxon>
        <taxon>Caudoviricetes</taxon>
        <taxon>Alcyoneusvirus</taxon>
        <taxon>Alcyoneusvirus RaK2</taxon>
    </lineage>
</organism>
<keyword evidence="3" id="KW-1185">Reference proteome</keyword>
<proteinExistence type="predicted"/>
<dbReference type="EMBL" id="JQ513383">
    <property type="protein sequence ID" value="AFA44409.1"/>
    <property type="molecule type" value="Genomic_DNA"/>
</dbReference>